<comment type="caution">
    <text evidence="3">The sequence shown here is derived from an EMBL/GenBank/DDBJ whole genome shotgun (WGS) entry which is preliminary data.</text>
</comment>
<reference evidence="3" key="1">
    <citation type="submission" date="2023-10" db="EMBL/GenBank/DDBJ databases">
        <title>Genome assembly of Pristionchus species.</title>
        <authorList>
            <person name="Yoshida K."/>
            <person name="Sommer R.J."/>
        </authorList>
    </citation>
    <scope>NUCLEOTIDE SEQUENCE</scope>
    <source>
        <strain evidence="3">RS5133</strain>
    </source>
</reference>
<dbReference type="AlphaFoldDB" id="A0AAV5W3J6"/>
<protein>
    <recommendedName>
        <fullName evidence="5">G protein-coupled receptor</fullName>
    </recommendedName>
</protein>
<evidence type="ECO:0008006" key="5">
    <source>
        <dbReference type="Google" id="ProtNLM"/>
    </source>
</evidence>
<dbReference type="Proteomes" id="UP001432322">
    <property type="component" value="Unassembled WGS sequence"/>
</dbReference>
<dbReference type="EMBL" id="BTSY01000004">
    <property type="protein sequence ID" value="GMT24687.1"/>
    <property type="molecule type" value="Genomic_DNA"/>
</dbReference>
<keyword evidence="2" id="KW-1133">Transmembrane helix</keyword>
<proteinExistence type="inferred from homology"/>
<evidence type="ECO:0000256" key="2">
    <source>
        <dbReference type="SAM" id="Phobius"/>
    </source>
</evidence>
<keyword evidence="4" id="KW-1185">Reference proteome</keyword>
<dbReference type="InterPro" id="IPR004151">
    <property type="entry name" value="7TM_GPCR_serpentine_rcpt_Sre"/>
</dbReference>
<feature type="transmembrane region" description="Helical" evidence="2">
    <location>
        <begin position="37"/>
        <end position="61"/>
    </location>
</feature>
<evidence type="ECO:0000313" key="3">
    <source>
        <dbReference type="EMBL" id="GMT24687.1"/>
    </source>
</evidence>
<name>A0AAV5W3J6_9BILA</name>
<feature type="non-terminal residue" evidence="3">
    <location>
        <position position="1"/>
    </location>
</feature>
<feature type="transmembrane region" description="Helical" evidence="2">
    <location>
        <begin position="191"/>
        <end position="213"/>
    </location>
</feature>
<dbReference type="PANTHER" id="PTHR34401:SF6">
    <property type="entry name" value="DUF19 DOMAIN-CONTAINING PROTEIN"/>
    <property type="match status" value="1"/>
</dbReference>
<keyword evidence="2" id="KW-0812">Transmembrane</keyword>
<gene>
    <name evidence="3" type="ORF">PFISCL1PPCAC_15984</name>
</gene>
<accession>A0AAV5W3J6</accession>
<keyword evidence="2" id="KW-0472">Membrane</keyword>
<evidence type="ECO:0000313" key="4">
    <source>
        <dbReference type="Proteomes" id="UP001432322"/>
    </source>
</evidence>
<feature type="transmembrane region" description="Helical" evidence="2">
    <location>
        <begin position="257"/>
        <end position="276"/>
    </location>
</feature>
<evidence type="ECO:0000256" key="1">
    <source>
        <dbReference type="ARBA" id="ARBA00006803"/>
    </source>
</evidence>
<dbReference type="Pfam" id="PF03125">
    <property type="entry name" value="Sre"/>
    <property type="match status" value="1"/>
</dbReference>
<dbReference type="GO" id="GO:0007606">
    <property type="term" value="P:sensory perception of chemical stimulus"/>
    <property type="evidence" value="ECO:0007669"/>
    <property type="project" value="InterPro"/>
</dbReference>
<comment type="similarity">
    <text evidence="1">Belongs to the nematode receptor-like protein sre family.</text>
</comment>
<organism evidence="3 4">
    <name type="scientific">Pristionchus fissidentatus</name>
    <dbReference type="NCBI Taxonomy" id="1538716"/>
    <lineage>
        <taxon>Eukaryota</taxon>
        <taxon>Metazoa</taxon>
        <taxon>Ecdysozoa</taxon>
        <taxon>Nematoda</taxon>
        <taxon>Chromadorea</taxon>
        <taxon>Rhabditida</taxon>
        <taxon>Rhabditina</taxon>
        <taxon>Diplogasteromorpha</taxon>
        <taxon>Diplogasteroidea</taxon>
        <taxon>Neodiplogasteridae</taxon>
        <taxon>Pristionchus</taxon>
    </lineage>
</organism>
<dbReference type="PANTHER" id="PTHR34401">
    <property type="entry name" value="PROTEIN CBG12388-RELATED"/>
    <property type="match status" value="1"/>
</dbReference>
<feature type="transmembrane region" description="Helical" evidence="2">
    <location>
        <begin position="82"/>
        <end position="103"/>
    </location>
</feature>
<dbReference type="GO" id="GO:0016020">
    <property type="term" value="C:membrane"/>
    <property type="evidence" value="ECO:0007669"/>
    <property type="project" value="InterPro"/>
</dbReference>
<sequence length="604" mass="68271">NAVFMTTPYNLVIPVLGVNANLIYIESKISDIDPQSIFFPITIAVYTLEMIFLLAVAFLLIPAILTFQKKAKLHENLKRISICYCSHVALYLILRSIIFVYQIRLFPLMEDFSYDFAFVFAHFSRVYHVYSLYSIMLALVVERCAATVLVSDYEVNLPLFYKFFENLLGSKMSHGNEIVSISANDGKTGNIHGHVIMVSQLLVSTVLLTIIWLRNIALRQRLKMIIAPSNQLTAEYTIAKKYQVHENLRSFKFIRNLVGACIPLGAISLAIAYYNLEKPQATQSFMRSFVDLFTTGGQLLSLTVGIFSLPEWRGELARLTRIVLRRRGAKSATKAPNASVSVTQPNEGELYFSQLRSSWDEPTMTHRHLLILLLALVATVTGAAPRRTTIETVVETVTRRVVHYLLPQCRCDGEVDECKKEAMNKVSTCFEKCDGHLKSFRKQTKLDVAECFSKNVKNAVEADECLFNGMNDFCNDANERKFIMPSNFSEAVGFDLQMAPSADAVPDVPMFKRALAQFNVFQDFFGCTKKCVHSEMTSCFARRRCAVQLPPRDKLKPIFEKCNSHTPEMSLSLYNTCTCLAYRKGVSSLYGICPIISNPLFIEN</sequence>